<organism evidence="2 3">
    <name type="scientific">Psychrobacter phenylpyruvicus</name>
    <dbReference type="NCBI Taxonomy" id="29432"/>
    <lineage>
        <taxon>Bacteria</taxon>
        <taxon>Pseudomonadati</taxon>
        <taxon>Pseudomonadota</taxon>
        <taxon>Gammaproteobacteria</taxon>
        <taxon>Moraxellales</taxon>
        <taxon>Moraxellaceae</taxon>
        <taxon>Psychrobacter</taxon>
    </lineage>
</organism>
<gene>
    <name evidence="2" type="ORF">NCTC10526_00622</name>
</gene>
<reference evidence="2 3" key="1">
    <citation type="submission" date="2018-06" db="EMBL/GenBank/DDBJ databases">
        <authorList>
            <consortium name="Pathogen Informatics"/>
            <person name="Doyle S."/>
        </authorList>
    </citation>
    <scope>NUCLEOTIDE SEQUENCE [LARGE SCALE GENOMIC DNA]</scope>
    <source>
        <strain evidence="2 3">NCTC10526</strain>
    </source>
</reference>
<evidence type="ECO:0000313" key="2">
    <source>
        <dbReference type="EMBL" id="SUD90299.1"/>
    </source>
</evidence>
<evidence type="ECO:0000313" key="3">
    <source>
        <dbReference type="Proteomes" id="UP000254123"/>
    </source>
</evidence>
<accession>A0A379LI69</accession>
<keyword evidence="1" id="KW-0732">Signal</keyword>
<keyword evidence="3" id="KW-1185">Reference proteome</keyword>
<name>A0A379LI69_9GAMM</name>
<dbReference type="Proteomes" id="UP000254123">
    <property type="component" value="Unassembled WGS sequence"/>
</dbReference>
<dbReference type="AlphaFoldDB" id="A0A379LI69"/>
<evidence type="ECO:0008006" key="4">
    <source>
        <dbReference type="Google" id="ProtNLM"/>
    </source>
</evidence>
<dbReference type="RefSeq" id="WP_037032094.1">
    <property type="nucleotide sequence ID" value="NZ_CAJHAQ010000001.1"/>
</dbReference>
<protein>
    <recommendedName>
        <fullName evidence="4">Lipoprotein</fullName>
    </recommendedName>
</protein>
<feature type="signal peptide" evidence="1">
    <location>
        <begin position="1"/>
        <end position="18"/>
    </location>
</feature>
<sequence length="117" mass="12999">MKKTLLVATALVTSLLSACTVSPNTGDVEVIAQPVPIAVPIIIDIKADKNEKAEKDKNKEDDADKPIYACTLSAFTSQYRAENTNRGKARLNVKKQCLNQFNEMFCQDKDIKCTEYN</sequence>
<dbReference type="PROSITE" id="PS51257">
    <property type="entry name" value="PROKAR_LIPOPROTEIN"/>
    <property type="match status" value="1"/>
</dbReference>
<dbReference type="EMBL" id="UGVC01000001">
    <property type="protein sequence ID" value="SUD90299.1"/>
    <property type="molecule type" value="Genomic_DNA"/>
</dbReference>
<evidence type="ECO:0000256" key="1">
    <source>
        <dbReference type="SAM" id="SignalP"/>
    </source>
</evidence>
<proteinExistence type="predicted"/>
<feature type="chain" id="PRO_5016912768" description="Lipoprotein" evidence="1">
    <location>
        <begin position="19"/>
        <end position="117"/>
    </location>
</feature>